<comment type="caution">
    <text evidence="1">The sequence shown here is derived from an EMBL/GenBank/DDBJ whole genome shotgun (WGS) entry which is preliminary data.</text>
</comment>
<organism evidence="1 2">
    <name type="scientific">Penicillium frequentans</name>
    <dbReference type="NCBI Taxonomy" id="3151616"/>
    <lineage>
        <taxon>Eukaryota</taxon>
        <taxon>Fungi</taxon>
        <taxon>Dikarya</taxon>
        <taxon>Ascomycota</taxon>
        <taxon>Pezizomycotina</taxon>
        <taxon>Eurotiomycetes</taxon>
        <taxon>Eurotiomycetidae</taxon>
        <taxon>Eurotiales</taxon>
        <taxon>Aspergillaceae</taxon>
        <taxon>Penicillium</taxon>
    </lineage>
</organism>
<protein>
    <submittedName>
        <fullName evidence="1">Uncharacterized protein</fullName>
    </submittedName>
</protein>
<dbReference type="AlphaFoldDB" id="A0AAD6CIB1"/>
<keyword evidence="2" id="KW-1185">Reference proteome</keyword>
<evidence type="ECO:0000313" key="2">
    <source>
        <dbReference type="Proteomes" id="UP001220324"/>
    </source>
</evidence>
<evidence type="ECO:0000313" key="1">
    <source>
        <dbReference type="EMBL" id="KAJ5524004.1"/>
    </source>
</evidence>
<gene>
    <name evidence="1" type="ORF">N7494_010654</name>
</gene>
<reference evidence="1 2" key="1">
    <citation type="journal article" date="2023" name="IMA Fungus">
        <title>Comparative genomic study of the Penicillium genus elucidates a diverse pangenome and 15 lateral gene transfer events.</title>
        <authorList>
            <person name="Petersen C."/>
            <person name="Sorensen T."/>
            <person name="Nielsen M.R."/>
            <person name="Sondergaard T.E."/>
            <person name="Sorensen J.L."/>
            <person name="Fitzpatrick D.A."/>
            <person name="Frisvad J.C."/>
            <person name="Nielsen K.L."/>
        </authorList>
    </citation>
    <scope>NUCLEOTIDE SEQUENCE [LARGE SCALE GENOMIC DNA]</scope>
    <source>
        <strain evidence="1 2">IBT 35679</strain>
    </source>
</reference>
<dbReference type="Proteomes" id="UP001220324">
    <property type="component" value="Unassembled WGS sequence"/>
</dbReference>
<proteinExistence type="predicted"/>
<accession>A0AAD6CIB1</accession>
<sequence length="239" mass="27126">MFPKLKEDAKYGRFAFDIYALPYQCRANCTASPPKVSKADIQRIFVNNQTNHERNMTLVNTEGLQTVWLRTCYDPRFEAKYKSLLEASGADVLSYIRVLDDSTRYDFETRDKDFWRQVLIRMPGITDFSGLTDENGDGSDLYYNSGQNDKDLIEGAEVTGDLALAELEMQAGVYLLDKDSIRSGVITILWLDEHGNVAWESKFNPLTCDLEELSNAISQQPISLVESTGIDECLFPWGM</sequence>
<dbReference type="EMBL" id="JAQIZZ010000008">
    <property type="protein sequence ID" value="KAJ5524004.1"/>
    <property type="molecule type" value="Genomic_DNA"/>
</dbReference>
<name>A0AAD6CIB1_9EURO</name>